<feature type="transmembrane region" description="Helical" evidence="23">
    <location>
        <begin position="56"/>
        <end position="76"/>
    </location>
</feature>
<dbReference type="OrthoDB" id="5969951at2759"/>
<dbReference type="OMA" id="INTEGCY"/>
<keyword evidence="19" id="KW-0449">Lipoprotein</keyword>
<evidence type="ECO:0000256" key="6">
    <source>
        <dbReference type="ARBA" id="ARBA00004656"/>
    </source>
</evidence>
<dbReference type="PANTHER" id="PTHR19282">
    <property type="entry name" value="TETRASPANIN"/>
    <property type="match status" value="1"/>
</dbReference>
<comment type="subcellular location">
    <subcellularLocation>
        <location evidence="5">Cell membrane</location>
        <topology evidence="5">Multi-pass membrane protein</topology>
    </subcellularLocation>
    <subcellularLocation>
        <location evidence="3">Cell surface</location>
    </subcellularLocation>
    <subcellularLocation>
        <location evidence="1">Late endosome membrane</location>
        <topology evidence="1">Multi-pass membrane protein</topology>
    </subcellularLocation>
    <subcellularLocation>
        <location evidence="6">Lysosome membrane</location>
    </subcellularLocation>
    <subcellularLocation>
        <location evidence="2">Melanosome</location>
    </subcellularLocation>
    <subcellularLocation>
        <location evidence="23">Membrane</location>
        <topology evidence="23">Multi-pass membrane protein</topology>
    </subcellularLocation>
    <subcellularLocation>
        <location evidence="4">Secreted</location>
    </subcellularLocation>
</comment>
<dbReference type="PhylomeDB" id="A7S901"/>
<evidence type="ECO:0000256" key="14">
    <source>
        <dbReference type="ARBA" id="ARBA00022989"/>
    </source>
</evidence>
<dbReference type="Pfam" id="PF00335">
    <property type="entry name" value="Tetraspanin"/>
    <property type="match status" value="1"/>
</dbReference>
<dbReference type="GO" id="GO:0015031">
    <property type="term" value="P:protein transport"/>
    <property type="evidence" value="ECO:0007669"/>
    <property type="project" value="UniProtKB-KW"/>
</dbReference>
<dbReference type="InParanoid" id="A7S901"/>
<dbReference type="EMBL" id="DS469600">
    <property type="protein sequence ID" value="EDO39847.1"/>
    <property type="molecule type" value="Genomic_DNA"/>
</dbReference>
<evidence type="ECO:0000256" key="1">
    <source>
        <dbReference type="ARBA" id="ARBA00004107"/>
    </source>
</evidence>
<dbReference type="FunFam" id="1.10.1450.10:FF:000019">
    <property type="entry name" value="Tetraspanin"/>
    <property type="match status" value="1"/>
</dbReference>
<evidence type="ECO:0000256" key="20">
    <source>
        <dbReference type="ARBA" id="ARBA00043922"/>
    </source>
</evidence>
<dbReference type="KEGG" id="nve:5511494"/>
<evidence type="ECO:0000256" key="7">
    <source>
        <dbReference type="ARBA" id="ARBA00006840"/>
    </source>
</evidence>
<keyword evidence="11 23" id="KW-0812">Transmembrane</keyword>
<comment type="function">
    <text evidence="20">Functions as a cell surface receptor for TIMP1 and plays a role in the activation of cellular signaling cascades. Plays a role in the activation of ITGB1 and integrin signaling, leading to the activation of AKT, FAK/PTK2 and MAP kinases. Promotes cell survival, reorganization of the actin cytoskeleton, cell adhesion, spreading and migration, via its role in the activation of AKT and FAK/PTK2. Plays a role in VEGFA signaling via its role in regulating the internalization of KDR/VEGFR2. Plays a role in intracellular vesicular transport processes, and is required for normal trafficking of the PMEL luminal domain that is essential for the development and maturation of melanocytes. Plays a role in the adhesion of leukocytes onto endothelial cells via its role in the regulation of SELP trafficking. May play a role in mast cell degranulation in response to Ms4a2/FceRI stimulation, but not in mast cell degranulation in response to other stimuli.</text>
</comment>
<dbReference type="Gene3D" id="1.10.1450.10">
    <property type="entry name" value="Tetraspanin"/>
    <property type="match status" value="1"/>
</dbReference>
<evidence type="ECO:0000313" key="25">
    <source>
        <dbReference type="Proteomes" id="UP000001593"/>
    </source>
</evidence>
<reference evidence="24 25" key="1">
    <citation type="journal article" date="2007" name="Science">
        <title>Sea anemone genome reveals ancestral eumetazoan gene repertoire and genomic organization.</title>
        <authorList>
            <person name="Putnam N.H."/>
            <person name="Srivastava M."/>
            <person name="Hellsten U."/>
            <person name="Dirks B."/>
            <person name="Chapman J."/>
            <person name="Salamov A."/>
            <person name="Terry A."/>
            <person name="Shapiro H."/>
            <person name="Lindquist E."/>
            <person name="Kapitonov V.V."/>
            <person name="Jurka J."/>
            <person name="Genikhovich G."/>
            <person name="Grigoriev I.V."/>
            <person name="Lucas S.M."/>
            <person name="Steele R.E."/>
            <person name="Finnerty J.R."/>
            <person name="Technau U."/>
            <person name="Martindale M.Q."/>
            <person name="Rokhsar D.S."/>
        </authorList>
    </citation>
    <scope>NUCLEOTIDE SEQUENCE [LARGE SCALE GENOMIC DNA]</scope>
    <source>
        <strain evidence="25">CH2 X CH6</strain>
    </source>
</reference>
<dbReference type="GO" id="GO:0005576">
    <property type="term" value="C:extracellular region"/>
    <property type="evidence" value="ECO:0007669"/>
    <property type="project" value="UniProtKB-SubCell"/>
</dbReference>
<name>A7S901_NEMVE</name>
<dbReference type="GO" id="GO:0030154">
    <property type="term" value="P:cell differentiation"/>
    <property type="evidence" value="ECO:0007669"/>
    <property type="project" value="UniProtKB-ARBA"/>
</dbReference>
<evidence type="ECO:0000256" key="17">
    <source>
        <dbReference type="ARBA" id="ARBA00023180"/>
    </source>
</evidence>
<organism evidence="24 25">
    <name type="scientific">Nematostella vectensis</name>
    <name type="common">Starlet sea anemone</name>
    <dbReference type="NCBI Taxonomy" id="45351"/>
    <lineage>
        <taxon>Eukaryota</taxon>
        <taxon>Metazoa</taxon>
        <taxon>Cnidaria</taxon>
        <taxon>Anthozoa</taxon>
        <taxon>Hexacorallia</taxon>
        <taxon>Actiniaria</taxon>
        <taxon>Edwardsiidae</taxon>
        <taxon>Nematostella</taxon>
    </lineage>
</organism>
<evidence type="ECO:0000256" key="2">
    <source>
        <dbReference type="ARBA" id="ARBA00004223"/>
    </source>
</evidence>
<protein>
    <recommendedName>
        <fullName evidence="23">Tetraspanin</fullName>
    </recommendedName>
</protein>
<evidence type="ECO:0000256" key="18">
    <source>
        <dbReference type="ARBA" id="ARBA00023228"/>
    </source>
</evidence>
<dbReference type="InterPro" id="IPR018499">
    <property type="entry name" value="Tetraspanin/Peripherin"/>
</dbReference>
<dbReference type="GO" id="GO:0031902">
    <property type="term" value="C:late endosome membrane"/>
    <property type="evidence" value="ECO:0007669"/>
    <property type="project" value="UniProtKB-SubCell"/>
</dbReference>
<feature type="transmembrane region" description="Helical" evidence="23">
    <location>
        <begin position="12"/>
        <end position="36"/>
    </location>
</feature>
<proteinExistence type="inferred from homology"/>
<keyword evidence="12" id="KW-0967">Endosome</keyword>
<keyword evidence="13" id="KW-0653">Protein transport</keyword>
<dbReference type="eggNOG" id="KOG3882">
    <property type="taxonomic scope" value="Eukaryota"/>
</dbReference>
<dbReference type="SUPFAM" id="SSF48652">
    <property type="entry name" value="Tetraspanin"/>
    <property type="match status" value="1"/>
</dbReference>
<feature type="disulfide bond" evidence="22">
    <location>
        <begin position="143"/>
        <end position="176"/>
    </location>
</feature>
<dbReference type="Proteomes" id="UP000001593">
    <property type="component" value="Unassembled WGS sequence"/>
</dbReference>
<comment type="similarity">
    <text evidence="7 23">Belongs to the tetraspanin (TM4SF) family.</text>
</comment>
<evidence type="ECO:0000313" key="24">
    <source>
        <dbReference type="EMBL" id="EDO39847.1"/>
    </source>
</evidence>
<dbReference type="InterPro" id="IPR000301">
    <property type="entry name" value="Tetraspanin_animals"/>
</dbReference>
<dbReference type="GO" id="GO:0005765">
    <property type="term" value="C:lysosomal membrane"/>
    <property type="evidence" value="ECO:0007669"/>
    <property type="project" value="UniProtKB-SubCell"/>
</dbReference>
<keyword evidence="9" id="KW-1003">Cell membrane</keyword>
<dbReference type="GO" id="GO:0005886">
    <property type="term" value="C:plasma membrane"/>
    <property type="evidence" value="ECO:0000318"/>
    <property type="project" value="GO_Central"/>
</dbReference>
<dbReference type="STRING" id="45351.A7S901"/>
<keyword evidence="10" id="KW-0964">Secreted</keyword>
<evidence type="ECO:0000256" key="12">
    <source>
        <dbReference type="ARBA" id="ARBA00022753"/>
    </source>
</evidence>
<dbReference type="PIRSF" id="PIRSF002419">
    <property type="entry name" value="Tetraspanin"/>
    <property type="match status" value="1"/>
</dbReference>
<feature type="transmembrane region" description="Helical" evidence="23">
    <location>
        <begin position="207"/>
        <end position="230"/>
    </location>
</feature>
<dbReference type="GO" id="GO:0009986">
    <property type="term" value="C:cell surface"/>
    <property type="evidence" value="ECO:0007669"/>
    <property type="project" value="UniProtKB-SubCell"/>
</dbReference>
<keyword evidence="8" id="KW-0813">Transport</keyword>
<evidence type="ECO:0000256" key="15">
    <source>
        <dbReference type="ARBA" id="ARBA00023136"/>
    </source>
</evidence>
<evidence type="ECO:0000256" key="21">
    <source>
        <dbReference type="ARBA" id="ARBA00046382"/>
    </source>
</evidence>
<evidence type="ECO:0000256" key="10">
    <source>
        <dbReference type="ARBA" id="ARBA00022525"/>
    </source>
</evidence>
<dbReference type="PRINTS" id="PR00259">
    <property type="entry name" value="TMFOUR"/>
</dbReference>
<evidence type="ECO:0000256" key="16">
    <source>
        <dbReference type="ARBA" id="ARBA00023139"/>
    </source>
</evidence>
<gene>
    <name evidence="24" type="ORF">NEMVEDRAFT_v1g237037</name>
</gene>
<evidence type="ECO:0000256" key="13">
    <source>
        <dbReference type="ARBA" id="ARBA00022927"/>
    </source>
</evidence>
<dbReference type="HOGENOM" id="CLU_055524_4_2_1"/>
<evidence type="ECO:0000256" key="8">
    <source>
        <dbReference type="ARBA" id="ARBA00022448"/>
    </source>
</evidence>
<keyword evidence="22" id="KW-1015">Disulfide bond</keyword>
<sequence length="238" mass="25905">MALQGSSNIVKILVIIFNFIFFLFGLILFGVGIWASTKLGAYVEIASVNYATGPRVVIAVGFIIALVAFLGCCGAWKENKCMLICFFAFLLLLLILEIVGGALAYNNKDKIENRLDKDILKAIENYPGKNEKSINDMQTKFKCCGADNYTDWQSNIKMKNSSSVPDSCCKSEKAGCGVGGVKDPKDIYTKGCFTIIKGEIEKSLKPIGGLAIAVLVIQLLGMVFALLLICRIKSETMA</sequence>
<evidence type="ECO:0000256" key="11">
    <source>
        <dbReference type="ARBA" id="ARBA00022692"/>
    </source>
</evidence>
<dbReference type="PANTHER" id="PTHR19282:SF511">
    <property type="entry name" value="TETRASPANIN"/>
    <property type="match status" value="1"/>
</dbReference>
<feature type="transmembrane region" description="Helical" evidence="23">
    <location>
        <begin position="83"/>
        <end position="105"/>
    </location>
</feature>
<accession>A7S901</accession>
<comment type="subunit">
    <text evidence="21">Interacts with TIMP1 and ITGB1 and recruits TIMP1 to ITGB1. Interacts with CD9. Identified in a complex with CD9 and ITGB3. Interacts with PMEL. Interacts with KDR/VEGFR2; identified in a complex with ITGB1 and KDR/VEGFR2 and is required to recruit KDR to ITGB1 complexes. Interacts with SYT7.</text>
</comment>
<evidence type="ECO:0000256" key="23">
    <source>
        <dbReference type="RuleBase" id="RU361218"/>
    </source>
</evidence>
<evidence type="ECO:0000256" key="4">
    <source>
        <dbReference type="ARBA" id="ARBA00004613"/>
    </source>
</evidence>
<keyword evidence="14 23" id="KW-1133">Transmembrane helix</keyword>
<keyword evidence="25" id="KW-1185">Reference proteome</keyword>
<dbReference type="InterPro" id="IPR008952">
    <property type="entry name" value="Tetraspanin_EC2_sf"/>
</dbReference>
<keyword evidence="18" id="KW-0458">Lysosome</keyword>
<evidence type="ECO:0000256" key="9">
    <source>
        <dbReference type="ARBA" id="ARBA00022475"/>
    </source>
</evidence>
<keyword evidence="15 23" id="KW-0472">Membrane</keyword>
<evidence type="ECO:0000256" key="3">
    <source>
        <dbReference type="ARBA" id="ARBA00004241"/>
    </source>
</evidence>
<evidence type="ECO:0000256" key="22">
    <source>
        <dbReference type="PIRSR" id="PIRSR002419-1"/>
    </source>
</evidence>
<evidence type="ECO:0000256" key="19">
    <source>
        <dbReference type="ARBA" id="ARBA00023288"/>
    </source>
</evidence>
<keyword evidence="16" id="KW-0564">Palmitate</keyword>
<dbReference type="AlphaFoldDB" id="A7S901"/>
<evidence type="ECO:0000256" key="5">
    <source>
        <dbReference type="ARBA" id="ARBA00004651"/>
    </source>
</evidence>
<keyword evidence="17" id="KW-0325">Glycoprotein</keyword>